<comment type="caution">
    <text evidence="3">The sequence shown here is derived from an EMBL/GenBank/DDBJ whole genome shotgun (WGS) entry which is preliminary data.</text>
</comment>
<evidence type="ECO:0008006" key="5">
    <source>
        <dbReference type="Google" id="ProtNLM"/>
    </source>
</evidence>
<dbReference type="AlphaFoldDB" id="A0A8J6AQY4"/>
<sequence length="404" mass="44732">MGVSGHRLAAIIALIGFISAYELLVINDVHYSPYYKEKSSSSSYCEKEVPSAAVASFGRYNCDAPMSLITASLDDIVDEVPSPFMLLIGGDLAGHTAVSWEQTLQSITDVTNEITKRYPHAYGIPVIGNDDGFPDYHITPSILSDLASAWSKWLMPSEQGTFKVGGYYKREVSSSLHIIVINTLVVISQYNQGDMTAKQFAWLESEVAKSSAAGASIVLVGHIPPGVNGFDQVDPWMAADFKRFSEIVTKHEESFTGMYFFHEHADLHRVFGSIPMFISPSITPTFGNNPSFRTIEWDHEGNLVDLTQYYSDLMHANYAGKVEYSIEYKMSELYAKYMDGGKATAKTIKAIQQAIFDDGEYWADYFGRSMTENAASGRAAYGCAMVVGSNEEYASCLSKYPWKN</sequence>
<keyword evidence="1" id="KW-0378">Hydrolase</keyword>
<evidence type="ECO:0000256" key="2">
    <source>
        <dbReference type="ARBA" id="ARBA00023180"/>
    </source>
</evidence>
<organism evidence="3 4">
    <name type="scientific">Carpediemonas membranifera</name>
    <dbReference type="NCBI Taxonomy" id="201153"/>
    <lineage>
        <taxon>Eukaryota</taxon>
        <taxon>Metamonada</taxon>
        <taxon>Carpediemonas-like organisms</taxon>
        <taxon>Carpediemonas</taxon>
    </lineage>
</organism>
<gene>
    <name evidence="3" type="ORF">J8273_6602</name>
</gene>
<keyword evidence="4" id="KW-1185">Reference proteome</keyword>
<protein>
    <recommendedName>
        <fullName evidence="5">Calcineurin-like phosphoesterase domain-containing protein</fullName>
    </recommendedName>
</protein>
<evidence type="ECO:0000313" key="4">
    <source>
        <dbReference type="Proteomes" id="UP000717585"/>
    </source>
</evidence>
<dbReference type="InterPro" id="IPR029052">
    <property type="entry name" value="Metallo-depent_PP-like"/>
</dbReference>
<dbReference type="EMBL" id="JAHDYR010000040">
    <property type="protein sequence ID" value="KAG9392011.1"/>
    <property type="molecule type" value="Genomic_DNA"/>
</dbReference>
<dbReference type="SUPFAM" id="SSF56300">
    <property type="entry name" value="Metallo-dependent phosphatases"/>
    <property type="match status" value="1"/>
</dbReference>
<evidence type="ECO:0000256" key="1">
    <source>
        <dbReference type="ARBA" id="ARBA00022801"/>
    </source>
</evidence>
<evidence type="ECO:0000313" key="3">
    <source>
        <dbReference type="EMBL" id="KAG9392011.1"/>
    </source>
</evidence>
<accession>A0A8J6AQY4</accession>
<dbReference type="GO" id="GO:0016787">
    <property type="term" value="F:hydrolase activity"/>
    <property type="evidence" value="ECO:0007669"/>
    <property type="project" value="UniProtKB-KW"/>
</dbReference>
<dbReference type="OrthoDB" id="348678at2759"/>
<name>A0A8J6AQY4_9EUKA</name>
<proteinExistence type="predicted"/>
<keyword evidence="2" id="KW-0325">Glycoprotein</keyword>
<reference evidence="3" key="1">
    <citation type="submission" date="2021-05" db="EMBL/GenBank/DDBJ databases">
        <title>A free-living protist that lacks canonical eukaryotic 1 DNA replication and segregation systems.</title>
        <authorList>
            <person name="Salas-Leiva D.E."/>
            <person name="Tromer E.C."/>
            <person name="Curtis B.A."/>
            <person name="Jerlstrom-Hultqvist J."/>
            <person name="Kolisko M."/>
            <person name="Yi Z."/>
            <person name="Salas-Leiva J.S."/>
            <person name="Gallot-Lavallee L."/>
            <person name="Kops G.J.P.L."/>
            <person name="Archibald J.M."/>
            <person name="Simpson A.G.B."/>
            <person name="Roger A.J."/>
        </authorList>
    </citation>
    <scope>NUCLEOTIDE SEQUENCE</scope>
    <source>
        <strain evidence="3">BICM</strain>
    </source>
</reference>
<dbReference type="PANTHER" id="PTHR10340">
    <property type="entry name" value="SPHINGOMYELIN PHOSPHODIESTERASE"/>
    <property type="match status" value="1"/>
</dbReference>
<dbReference type="Proteomes" id="UP000717585">
    <property type="component" value="Unassembled WGS sequence"/>
</dbReference>
<dbReference type="PANTHER" id="PTHR10340:SF57">
    <property type="entry name" value="METALLOPHOS DOMAIN-CONTAINING PROTEIN"/>
    <property type="match status" value="1"/>
</dbReference>
<dbReference type="Gene3D" id="3.60.21.10">
    <property type="match status" value="1"/>
</dbReference>